<comment type="function">
    <text evidence="1">Involved in the catabolism of quinolinic acid (QA).</text>
</comment>
<dbReference type="PANTHER" id="PTHR32179">
    <property type="entry name" value="NICOTINATE-NUCLEOTIDE PYROPHOSPHORYLASE [CARBOXYLATING]"/>
    <property type="match status" value="1"/>
</dbReference>
<feature type="domain" description="Quinolinate phosphoribosyl transferase N-terminal" evidence="13">
    <location>
        <begin position="33"/>
        <end position="104"/>
    </location>
</feature>
<dbReference type="PIRSF" id="PIRSF006250">
    <property type="entry name" value="NadC_ModD"/>
    <property type="match status" value="1"/>
</dbReference>
<evidence type="ECO:0000259" key="13">
    <source>
        <dbReference type="Pfam" id="PF02749"/>
    </source>
</evidence>
<feature type="binding site" evidence="11">
    <location>
        <position position="212"/>
    </location>
    <ligand>
        <name>substrate</name>
    </ligand>
</feature>
<dbReference type="SUPFAM" id="SSF51690">
    <property type="entry name" value="Nicotinate/Quinolinate PRTase C-terminal domain-like"/>
    <property type="match status" value="1"/>
</dbReference>
<evidence type="ECO:0000313" key="14">
    <source>
        <dbReference type="EMBL" id="PSL45130.1"/>
    </source>
</evidence>
<gene>
    <name evidence="14" type="ORF">B0H94_107135</name>
</gene>
<dbReference type="SUPFAM" id="SSF54675">
    <property type="entry name" value="Nicotinate/Quinolinate PRTase N-terminal domain-like"/>
    <property type="match status" value="1"/>
</dbReference>
<dbReference type="FunFam" id="3.20.20.70:FF:000030">
    <property type="entry name" value="Nicotinate-nucleotide pyrophosphorylase, carboxylating"/>
    <property type="match status" value="1"/>
</dbReference>
<dbReference type="InterPro" id="IPR027277">
    <property type="entry name" value="NadC/ModD"/>
</dbReference>
<feature type="binding site" evidence="11">
    <location>
        <begin position="235"/>
        <end position="237"/>
    </location>
    <ligand>
        <name>substrate</name>
    </ligand>
</feature>
<feature type="binding site" evidence="11">
    <location>
        <begin position="256"/>
        <end position="258"/>
    </location>
    <ligand>
        <name>substrate</name>
    </ligand>
</feature>
<dbReference type="Gene3D" id="3.90.1170.20">
    <property type="entry name" value="Quinolinate phosphoribosyl transferase, N-terminal domain"/>
    <property type="match status" value="1"/>
</dbReference>
<dbReference type="AlphaFoldDB" id="A0A2P8HG04"/>
<feature type="domain" description="Quinolinate phosphoribosyl transferase C-terminal" evidence="12">
    <location>
        <begin position="106"/>
        <end position="269"/>
    </location>
</feature>
<evidence type="ECO:0000256" key="3">
    <source>
        <dbReference type="ARBA" id="ARBA00009400"/>
    </source>
</evidence>
<dbReference type="GO" id="GO:0034213">
    <property type="term" value="P:quinolinate catabolic process"/>
    <property type="evidence" value="ECO:0007669"/>
    <property type="project" value="TreeGrafter"/>
</dbReference>
<dbReference type="InterPro" id="IPR002638">
    <property type="entry name" value="Quinolinate_PRibosylTrfase_C"/>
</dbReference>
<dbReference type="Proteomes" id="UP000242310">
    <property type="component" value="Unassembled WGS sequence"/>
</dbReference>
<dbReference type="InterPro" id="IPR013785">
    <property type="entry name" value="Aldolase_TIM"/>
</dbReference>
<evidence type="ECO:0000256" key="2">
    <source>
        <dbReference type="ARBA" id="ARBA00004893"/>
    </source>
</evidence>
<keyword evidence="15" id="KW-1185">Reference proteome</keyword>
<dbReference type="GO" id="GO:0009435">
    <property type="term" value="P:NAD+ biosynthetic process"/>
    <property type="evidence" value="ECO:0007669"/>
    <property type="project" value="UniProtKB-UniPathway"/>
</dbReference>
<dbReference type="OrthoDB" id="9782546at2"/>
<dbReference type="Pfam" id="PF01729">
    <property type="entry name" value="QRPTase_C"/>
    <property type="match status" value="1"/>
</dbReference>
<accession>A0A2P8HG04</accession>
<evidence type="ECO:0000256" key="11">
    <source>
        <dbReference type="PIRSR" id="PIRSR006250-1"/>
    </source>
</evidence>
<comment type="pathway">
    <text evidence="2">Cofactor biosynthesis; NAD(+) biosynthesis; nicotinate D-ribonucleotide from quinolinate: step 1/1.</text>
</comment>
<feature type="binding site" evidence="11">
    <location>
        <begin position="127"/>
        <end position="129"/>
    </location>
    <ligand>
        <name>substrate</name>
    </ligand>
</feature>
<name>A0A2P8HG04_9BACI</name>
<evidence type="ECO:0000256" key="10">
    <source>
        <dbReference type="PIRNR" id="PIRNR006250"/>
    </source>
</evidence>
<sequence>MNMFKVENDLRRFFLEDLGDDPCRDMYNDNEQTGGWIAKEDGVFAGAGLLERGVKLLDANADVMLHVKDGECFAAGDELARVTARSESLLQQERVILNLIQRMSGIATHTQKAVKELSPNGPEVVDTRKTTPGLRMYEKYAVRCGGGKNHRRDLSDLIMLKENDIQAAGSLTQAVAAAKAYAGLSQKVEVEASTLEEVQEAANTKADIVMFDNMTPEQVHKACKLVKPFQQTEVSGGITLENLHMYRTCPVDFISLGALTHSSRALDISFYIMKGAKV</sequence>
<evidence type="ECO:0000313" key="15">
    <source>
        <dbReference type="Proteomes" id="UP000242310"/>
    </source>
</evidence>
<dbReference type="InterPro" id="IPR022412">
    <property type="entry name" value="Quinolinate_PRibosylTrfase_N"/>
</dbReference>
<dbReference type="NCBIfam" id="TIGR00078">
    <property type="entry name" value="nadC"/>
    <property type="match status" value="1"/>
</dbReference>
<evidence type="ECO:0000256" key="1">
    <source>
        <dbReference type="ARBA" id="ARBA00003237"/>
    </source>
</evidence>
<dbReference type="InterPro" id="IPR036068">
    <property type="entry name" value="Nicotinate_pribotase-like_C"/>
</dbReference>
<evidence type="ECO:0000256" key="4">
    <source>
        <dbReference type="ARBA" id="ARBA00011944"/>
    </source>
</evidence>
<proteinExistence type="inferred from homology"/>
<keyword evidence="7 10" id="KW-0808">Transferase</keyword>
<dbReference type="PANTHER" id="PTHR32179:SF3">
    <property type="entry name" value="NICOTINATE-NUCLEOTIDE PYROPHOSPHORYLASE [CARBOXYLATING]"/>
    <property type="match status" value="1"/>
</dbReference>
<dbReference type="UniPathway" id="UPA00253">
    <property type="reaction ID" value="UER00331"/>
</dbReference>
<dbReference type="GO" id="GO:0005737">
    <property type="term" value="C:cytoplasm"/>
    <property type="evidence" value="ECO:0007669"/>
    <property type="project" value="TreeGrafter"/>
</dbReference>
<dbReference type="InterPro" id="IPR004393">
    <property type="entry name" value="NadC"/>
</dbReference>
<dbReference type="EMBL" id="PYAV01000007">
    <property type="protein sequence ID" value="PSL45130.1"/>
    <property type="molecule type" value="Genomic_DNA"/>
</dbReference>
<feature type="binding site" evidence="11">
    <location>
        <position position="151"/>
    </location>
    <ligand>
        <name>substrate</name>
    </ligand>
</feature>
<comment type="caution">
    <text evidence="14">The sequence shown here is derived from an EMBL/GenBank/DDBJ whole genome shotgun (WGS) entry which is preliminary data.</text>
</comment>
<dbReference type="RefSeq" id="WP_106588777.1">
    <property type="nucleotide sequence ID" value="NZ_PYAV01000007.1"/>
</dbReference>
<dbReference type="InterPro" id="IPR037128">
    <property type="entry name" value="Quinolinate_PRibosylTase_N_sf"/>
</dbReference>
<keyword evidence="6 10" id="KW-0328">Glycosyltransferase</keyword>
<evidence type="ECO:0000256" key="5">
    <source>
        <dbReference type="ARBA" id="ARBA00022642"/>
    </source>
</evidence>
<keyword evidence="5" id="KW-0662">Pyridine nucleotide biosynthesis</keyword>
<dbReference type="Gene3D" id="3.20.20.70">
    <property type="entry name" value="Aldolase class I"/>
    <property type="match status" value="1"/>
</dbReference>
<dbReference type="EC" id="2.4.2.19" evidence="4"/>
<comment type="catalytic activity">
    <reaction evidence="9">
        <text>nicotinate beta-D-ribonucleotide + CO2 + diphosphate = quinolinate + 5-phospho-alpha-D-ribose 1-diphosphate + 2 H(+)</text>
        <dbReference type="Rhea" id="RHEA:12733"/>
        <dbReference type="ChEBI" id="CHEBI:15378"/>
        <dbReference type="ChEBI" id="CHEBI:16526"/>
        <dbReference type="ChEBI" id="CHEBI:29959"/>
        <dbReference type="ChEBI" id="CHEBI:33019"/>
        <dbReference type="ChEBI" id="CHEBI:57502"/>
        <dbReference type="ChEBI" id="CHEBI:58017"/>
        <dbReference type="EC" id="2.4.2.19"/>
    </reaction>
</comment>
<evidence type="ECO:0000256" key="8">
    <source>
        <dbReference type="ARBA" id="ARBA00033102"/>
    </source>
</evidence>
<evidence type="ECO:0000256" key="7">
    <source>
        <dbReference type="ARBA" id="ARBA00022679"/>
    </source>
</evidence>
<dbReference type="CDD" id="cd01572">
    <property type="entry name" value="QPRTase"/>
    <property type="match status" value="1"/>
</dbReference>
<feature type="binding site" evidence="11">
    <location>
        <position position="161"/>
    </location>
    <ligand>
        <name>substrate</name>
    </ligand>
</feature>
<comment type="similarity">
    <text evidence="3 10">Belongs to the NadC/ModD family.</text>
</comment>
<feature type="binding site" evidence="11">
    <location>
        <position position="191"/>
    </location>
    <ligand>
        <name>substrate</name>
    </ligand>
</feature>
<evidence type="ECO:0000259" key="12">
    <source>
        <dbReference type="Pfam" id="PF01729"/>
    </source>
</evidence>
<evidence type="ECO:0000256" key="6">
    <source>
        <dbReference type="ARBA" id="ARBA00022676"/>
    </source>
</evidence>
<feature type="binding site" evidence="11">
    <location>
        <position position="94"/>
    </location>
    <ligand>
        <name>substrate</name>
    </ligand>
</feature>
<reference evidence="14 15" key="1">
    <citation type="submission" date="2018-03" db="EMBL/GenBank/DDBJ databases">
        <title>Genomic Encyclopedia of Type Strains, Phase III (KMG-III): the genomes of soil and plant-associated and newly described type strains.</title>
        <authorList>
            <person name="Whitman W."/>
        </authorList>
    </citation>
    <scope>NUCLEOTIDE SEQUENCE [LARGE SCALE GENOMIC DNA]</scope>
    <source>
        <strain evidence="14 15">CGMCC 1.07653</strain>
    </source>
</reference>
<protein>
    <recommendedName>
        <fullName evidence="4">nicotinate-nucleotide diphosphorylase (carboxylating)</fullName>
        <ecNumber evidence="4">2.4.2.19</ecNumber>
    </recommendedName>
    <alternativeName>
        <fullName evidence="8">Quinolinate phosphoribosyltransferase [decarboxylating]</fullName>
    </alternativeName>
</protein>
<dbReference type="GO" id="GO:0004514">
    <property type="term" value="F:nicotinate-nucleotide diphosphorylase (carboxylating) activity"/>
    <property type="evidence" value="ECO:0007669"/>
    <property type="project" value="UniProtKB-EC"/>
</dbReference>
<organism evidence="14 15">
    <name type="scientific">Salsuginibacillus halophilus</name>
    <dbReference type="NCBI Taxonomy" id="517424"/>
    <lineage>
        <taxon>Bacteria</taxon>
        <taxon>Bacillati</taxon>
        <taxon>Bacillota</taxon>
        <taxon>Bacilli</taxon>
        <taxon>Bacillales</taxon>
        <taxon>Bacillaceae</taxon>
        <taxon>Salsuginibacillus</taxon>
    </lineage>
</organism>
<dbReference type="Pfam" id="PF02749">
    <property type="entry name" value="QRPTase_N"/>
    <property type="match status" value="1"/>
</dbReference>
<evidence type="ECO:0000256" key="9">
    <source>
        <dbReference type="ARBA" id="ARBA00047445"/>
    </source>
</evidence>